<dbReference type="EMBL" id="JAKEKT020000053">
    <property type="protein sequence ID" value="KAL1640187.1"/>
    <property type="molecule type" value="Genomic_DNA"/>
</dbReference>
<gene>
    <name evidence="2" type="ORF">SLS58_007138</name>
</gene>
<name>A0ABR3TKV9_9PEZI</name>
<dbReference type="Proteomes" id="UP001521184">
    <property type="component" value="Unassembled WGS sequence"/>
</dbReference>
<feature type="compositionally biased region" description="Pro residues" evidence="1">
    <location>
        <begin position="18"/>
        <end position="29"/>
    </location>
</feature>
<evidence type="ECO:0000313" key="3">
    <source>
        <dbReference type="Proteomes" id="UP001521184"/>
    </source>
</evidence>
<sequence>MDYEKEKTPFQQHQQTPETPPSLPPPPPYEAATQHAEEADAHHQHRASALPPTINGYFSWTSASTVHLGPTRDARTHALKIHSTLFSSRRTLALHAAGPDTSSAVPLARVHSKGCRNEFSVEVPGDDAVIVWVRGVKTGRVSEAARFEVDVGGGEGGGGRREVFEWRTSRGEDVKEVGAGGLSFGWKLVRLDGPEGAAPPVVEESGGGGRRGVASGGGEVVAVVAHNASLSATKGLRFAFLGSGLAGAFGELWEVVALASGLRLWYQDFERLGS</sequence>
<protein>
    <submittedName>
        <fullName evidence="2">Uncharacterized protein</fullName>
    </submittedName>
</protein>
<evidence type="ECO:0000313" key="2">
    <source>
        <dbReference type="EMBL" id="KAL1640187.1"/>
    </source>
</evidence>
<proteinExistence type="predicted"/>
<feature type="region of interest" description="Disordered" evidence="1">
    <location>
        <begin position="1"/>
        <end position="47"/>
    </location>
</feature>
<keyword evidence="3" id="KW-1185">Reference proteome</keyword>
<evidence type="ECO:0000256" key="1">
    <source>
        <dbReference type="SAM" id="MobiDB-lite"/>
    </source>
</evidence>
<accession>A0ABR3TKV9</accession>
<comment type="caution">
    <text evidence="2">The sequence shown here is derived from an EMBL/GenBank/DDBJ whole genome shotgun (WGS) entry which is preliminary data.</text>
</comment>
<reference evidence="2 3" key="1">
    <citation type="journal article" date="2023" name="Plant Dis.">
        <title>First Report of Diplodia intermedia Causing Canker and Dieback Diseases on Apple Trees in Canada.</title>
        <authorList>
            <person name="Ellouze W."/>
            <person name="Ilyukhin E."/>
            <person name="Sulman M."/>
            <person name="Ali S."/>
        </authorList>
    </citation>
    <scope>NUCLEOTIDE SEQUENCE [LARGE SCALE GENOMIC DNA]</scope>
    <source>
        <strain evidence="2 3">M45-28</strain>
    </source>
</reference>
<organism evidence="2 3">
    <name type="scientific">Diplodia intermedia</name>
    <dbReference type="NCBI Taxonomy" id="856260"/>
    <lineage>
        <taxon>Eukaryota</taxon>
        <taxon>Fungi</taxon>
        <taxon>Dikarya</taxon>
        <taxon>Ascomycota</taxon>
        <taxon>Pezizomycotina</taxon>
        <taxon>Dothideomycetes</taxon>
        <taxon>Dothideomycetes incertae sedis</taxon>
        <taxon>Botryosphaeriales</taxon>
        <taxon>Botryosphaeriaceae</taxon>
        <taxon>Diplodia</taxon>
    </lineage>
</organism>